<accession>A0A328B2W8</accession>
<sequence length="141" mass="15083">MNEVGSSVPAILRPATLIPRERGGGARTIPLVSARIGSSKTLSGITEFDPGAAIALHIHNCEETVLVLEGEAVAEIDGTEHNLRASDTTWIPAGTPHRFRNPSNTARTRIYWTYASIDATRTVIATGVTTRIDEEHGVARG</sequence>
<evidence type="ECO:0000259" key="2">
    <source>
        <dbReference type="Pfam" id="PF07883"/>
    </source>
</evidence>
<dbReference type="PANTHER" id="PTHR35848">
    <property type="entry name" value="OXALATE-BINDING PROTEIN"/>
    <property type="match status" value="1"/>
</dbReference>
<dbReference type="Pfam" id="PF07883">
    <property type="entry name" value="Cupin_2"/>
    <property type="match status" value="1"/>
</dbReference>
<dbReference type="InterPro" id="IPR014710">
    <property type="entry name" value="RmlC-like_jellyroll"/>
</dbReference>
<dbReference type="OrthoDB" id="9791637at2"/>
<proteinExistence type="predicted"/>
<keyword evidence="4" id="KW-1185">Reference proteome</keyword>
<dbReference type="InterPro" id="IPR013096">
    <property type="entry name" value="Cupin_2"/>
</dbReference>
<dbReference type="EMBL" id="QFYP01000001">
    <property type="protein sequence ID" value="RAK60184.1"/>
    <property type="molecule type" value="Genomic_DNA"/>
</dbReference>
<evidence type="ECO:0000313" key="4">
    <source>
        <dbReference type="Proteomes" id="UP000249842"/>
    </source>
</evidence>
<dbReference type="Gene3D" id="2.60.120.10">
    <property type="entry name" value="Jelly Rolls"/>
    <property type="match status" value="1"/>
</dbReference>
<dbReference type="AlphaFoldDB" id="A0A328B2W8"/>
<reference evidence="4" key="1">
    <citation type="submission" date="2018-05" db="EMBL/GenBank/DDBJ databases">
        <authorList>
            <person name="Li X."/>
        </authorList>
    </citation>
    <scope>NUCLEOTIDE SEQUENCE [LARGE SCALE GENOMIC DNA]</scope>
    <source>
        <strain evidence="4">HKS-05</strain>
    </source>
</reference>
<gene>
    <name evidence="3" type="ORF">DJ021_10415</name>
</gene>
<dbReference type="InterPro" id="IPR051610">
    <property type="entry name" value="GPI/OXD"/>
</dbReference>
<name>A0A328B2W8_9CAUL</name>
<dbReference type="InterPro" id="IPR011051">
    <property type="entry name" value="RmlC_Cupin_sf"/>
</dbReference>
<evidence type="ECO:0000256" key="1">
    <source>
        <dbReference type="ARBA" id="ARBA00022723"/>
    </source>
</evidence>
<dbReference type="PANTHER" id="PTHR35848:SF6">
    <property type="entry name" value="CUPIN TYPE-2 DOMAIN-CONTAINING PROTEIN"/>
    <property type="match status" value="1"/>
</dbReference>
<evidence type="ECO:0000313" key="3">
    <source>
        <dbReference type="EMBL" id="RAK60184.1"/>
    </source>
</evidence>
<protein>
    <submittedName>
        <fullName evidence="3">Cupin domain-containing protein</fullName>
    </submittedName>
</protein>
<dbReference type="Proteomes" id="UP000249842">
    <property type="component" value="Unassembled WGS sequence"/>
</dbReference>
<keyword evidence="1" id="KW-0479">Metal-binding</keyword>
<feature type="domain" description="Cupin type-2" evidence="2">
    <location>
        <begin position="45"/>
        <end position="114"/>
    </location>
</feature>
<dbReference type="SUPFAM" id="SSF51182">
    <property type="entry name" value="RmlC-like cupins"/>
    <property type="match status" value="1"/>
</dbReference>
<comment type="caution">
    <text evidence="3">The sequence shown here is derived from an EMBL/GenBank/DDBJ whole genome shotgun (WGS) entry which is preliminary data.</text>
</comment>
<dbReference type="GO" id="GO:0046872">
    <property type="term" value="F:metal ion binding"/>
    <property type="evidence" value="ECO:0007669"/>
    <property type="project" value="UniProtKB-KW"/>
</dbReference>
<organism evidence="3 4">
    <name type="scientific">Phenylobacterium hankyongense</name>
    <dbReference type="NCBI Taxonomy" id="1813876"/>
    <lineage>
        <taxon>Bacteria</taxon>
        <taxon>Pseudomonadati</taxon>
        <taxon>Pseudomonadota</taxon>
        <taxon>Alphaproteobacteria</taxon>
        <taxon>Caulobacterales</taxon>
        <taxon>Caulobacteraceae</taxon>
        <taxon>Phenylobacterium</taxon>
    </lineage>
</organism>